<reference evidence="1 2" key="1">
    <citation type="journal article" date="2019" name="Sci. Rep.">
        <title>Orb-weaving spider Araneus ventricosus genome elucidates the spidroin gene catalogue.</title>
        <authorList>
            <person name="Kono N."/>
            <person name="Nakamura H."/>
            <person name="Ohtoshi R."/>
            <person name="Moran D.A.P."/>
            <person name="Shinohara A."/>
            <person name="Yoshida Y."/>
            <person name="Fujiwara M."/>
            <person name="Mori M."/>
            <person name="Tomita M."/>
            <person name="Arakawa K."/>
        </authorList>
    </citation>
    <scope>NUCLEOTIDE SEQUENCE [LARGE SCALE GENOMIC DNA]</scope>
</reference>
<sequence length="107" mass="11467">MQASSDQLRYWINGNDAAIFFAVSVVGSNTTTVFIVAVDGTDTATVFIVPVDGADTETVFVVAVDICMAIVRAVRLSNCMPATVFFFSLSRILSIQRESIVIGSIVL</sequence>
<dbReference type="AlphaFoldDB" id="A0A4Y2HRG3"/>
<keyword evidence="2" id="KW-1185">Reference proteome</keyword>
<accession>A0A4Y2HRG3</accession>
<name>A0A4Y2HRG3_ARAVE</name>
<protein>
    <submittedName>
        <fullName evidence="1">Uncharacterized protein</fullName>
    </submittedName>
</protein>
<evidence type="ECO:0000313" key="1">
    <source>
        <dbReference type="EMBL" id="GBM67862.1"/>
    </source>
</evidence>
<organism evidence="1 2">
    <name type="scientific">Araneus ventricosus</name>
    <name type="common">Orbweaver spider</name>
    <name type="synonym">Epeira ventricosa</name>
    <dbReference type="NCBI Taxonomy" id="182803"/>
    <lineage>
        <taxon>Eukaryota</taxon>
        <taxon>Metazoa</taxon>
        <taxon>Ecdysozoa</taxon>
        <taxon>Arthropoda</taxon>
        <taxon>Chelicerata</taxon>
        <taxon>Arachnida</taxon>
        <taxon>Araneae</taxon>
        <taxon>Araneomorphae</taxon>
        <taxon>Entelegynae</taxon>
        <taxon>Araneoidea</taxon>
        <taxon>Araneidae</taxon>
        <taxon>Araneus</taxon>
    </lineage>
</organism>
<dbReference type="EMBL" id="BGPR01002108">
    <property type="protein sequence ID" value="GBM67862.1"/>
    <property type="molecule type" value="Genomic_DNA"/>
</dbReference>
<dbReference type="Proteomes" id="UP000499080">
    <property type="component" value="Unassembled WGS sequence"/>
</dbReference>
<comment type="caution">
    <text evidence="1">The sequence shown here is derived from an EMBL/GenBank/DDBJ whole genome shotgun (WGS) entry which is preliminary data.</text>
</comment>
<evidence type="ECO:0000313" key="2">
    <source>
        <dbReference type="Proteomes" id="UP000499080"/>
    </source>
</evidence>
<proteinExistence type="predicted"/>
<gene>
    <name evidence="1" type="ORF">AVEN_70867_1</name>
</gene>